<proteinExistence type="predicted"/>
<protein>
    <submittedName>
        <fullName evidence="3">Uncharacterized protein</fullName>
    </submittedName>
</protein>
<accession>U6LHP7</accession>
<dbReference type="VEuPathDB" id="ToxoDB:EBH_0000910"/>
<name>U6LHP7_9EIME</name>
<keyword evidence="4" id="KW-1185">Reference proteome</keyword>
<evidence type="ECO:0000256" key="2">
    <source>
        <dbReference type="SAM" id="MobiDB-lite"/>
    </source>
</evidence>
<sequence>MATVPATAGSAVLCSGSSGNNVAAGAAQLPHHLYANLSTSVTELQRPLATLHGFREQIEQHAKASDNADAPHAPVGLHSLSTDVRWPPLLPQQSDTNSAFWRADGSFSCDWEALRAGEAFCSYVNACCVSCLSRALGGPSEMTSTLLKKLRTGAKTAIKEEVDHLIQTVKASCANSQGAPAGDGSSTSEASEDLREQLLKHPALQAVAFLSVHERRLAVFEMWLDRWQVLSRDYHCTCGSAEATTAGLNRITSYAASTNEAETKTAIEDLRAQVDRLREEARLARQEEEAVVTEARTLSAALLRKQRELLLATERVKTLEKVQQDPTFGIVQHAQQRLPPASSDGEVSKYKESLDFISEKCNKLANLTQLIRQQFPQPQTTGSLRPGWEASQLVAAAGDAPDTPADGGLLGDLRELQTPHASMHSPHSLRARASPHAASPVVQAKSPCAAPPFRQLPTGADDARPRAQKTAPTDGTRNRSPLRRGNLNAAEEARATPAGAAIPPLTSPDSRHRKNAPVESGNNKRAREAEETTLRSRWRRALNPESRHTELDMDVETAWQPVQPTTRGDPMQTAGSVVQDQAKAGSSALASLANLSIHACLASG</sequence>
<organism evidence="3 4">
    <name type="scientific">Eimeria brunetti</name>
    <dbReference type="NCBI Taxonomy" id="51314"/>
    <lineage>
        <taxon>Eukaryota</taxon>
        <taxon>Sar</taxon>
        <taxon>Alveolata</taxon>
        <taxon>Apicomplexa</taxon>
        <taxon>Conoidasida</taxon>
        <taxon>Coccidia</taxon>
        <taxon>Eucoccidiorida</taxon>
        <taxon>Eimeriorina</taxon>
        <taxon>Eimeriidae</taxon>
        <taxon>Eimeria</taxon>
    </lineage>
</organism>
<dbReference type="Proteomes" id="UP000030750">
    <property type="component" value="Unassembled WGS sequence"/>
</dbReference>
<feature type="compositionally biased region" description="Polar residues" evidence="2">
    <location>
        <begin position="470"/>
        <end position="479"/>
    </location>
</feature>
<keyword evidence="1" id="KW-0175">Coiled coil</keyword>
<dbReference type="AlphaFoldDB" id="U6LHP7"/>
<reference evidence="3" key="1">
    <citation type="submission" date="2013-10" db="EMBL/GenBank/DDBJ databases">
        <title>Genomic analysis of the causative agents of coccidiosis in chickens.</title>
        <authorList>
            <person name="Reid A.J."/>
            <person name="Blake D."/>
            <person name="Billington K."/>
            <person name="Browne H."/>
            <person name="Dunn M."/>
            <person name="Hung S."/>
            <person name="Kawahara F."/>
            <person name="Miranda-Saavedra D."/>
            <person name="Mourier T."/>
            <person name="Nagra H."/>
            <person name="Otto T.D."/>
            <person name="Rawlings N."/>
            <person name="Sanchez A."/>
            <person name="Sanders M."/>
            <person name="Subramaniam C."/>
            <person name="Tay Y."/>
            <person name="Dear P."/>
            <person name="Doerig C."/>
            <person name="Gruber A."/>
            <person name="Parkinson J."/>
            <person name="Shirley M."/>
            <person name="Wan K.L."/>
            <person name="Berriman M."/>
            <person name="Tomley F."/>
            <person name="Pain A."/>
        </authorList>
    </citation>
    <scope>NUCLEOTIDE SEQUENCE [LARGE SCALE GENOMIC DNA]</scope>
    <source>
        <strain evidence="3">Houghton</strain>
    </source>
</reference>
<reference evidence="3" key="2">
    <citation type="submission" date="2013-10" db="EMBL/GenBank/DDBJ databases">
        <authorList>
            <person name="Aslett M."/>
        </authorList>
    </citation>
    <scope>NUCLEOTIDE SEQUENCE [LARGE SCALE GENOMIC DNA]</scope>
    <source>
        <strain evidence="3">Houghton</strain>
    </source>
</reference>
<feature type="compositionally biased region" description="Basic and acidic residues" evidence="2">
    <location>
        <begin position="525"/>
        <end position="534"/>
    </location>
</feature>
<dbReference type="EMBL" id="HG711821">
    <property type="protein sequence ID" value="CDJ49706.1"/>
    <property type="molecule type" value="Genomic_DNA"/>
</dbReference>
<feature type="compositionally biased region" description="Low complexity" evidence="2">
    <location>
        <begin position="495"/>
        <end position="504"/>
    </location>
</feature>
<evidence type="ECO:0000313" key="3">
    <source>
        <dbReference type="EMBL" id="CDJ49706.1"/>
    </source>
</evidence>
<dbReference type="OrthoDB" id="346203at2759"/>
<evidence type="ECO:0000256" key="1">
    <source>
        <dbReference type="SAM" id="Coils"/>
    </source>
</evidence>
<feature type="region of interest" description="Disordered" evidence="2">
    <location>
        <begin position="420"/>
        <end position="550"/>
    </location>
</feature>
<gene>
    <name evidence="3" type="ORF">EBH_0000910</name>
</gene>
<feature type="coiled-coil region" evidence="1">
    <location>
        <begin position="260"/>
        <end position="294"/>
    </location>
</feature>
<evidence type="ECO:0000313" key="4">
    <source>
        <dbReference type="Proteomes" id="UP000030750"/>
    </source>
</evidence>